<comment type="similarity">
    <text evidence="2">Belongs to the histone deacetylase family.</text>
</comment>
<dbReference type="InterPro" id="IPR023696">
    <property type="entry name" value="Ureohydrolase_dom_sf"/>
</dbReference>
<dbReference type="GO" id="GO:0004407">
    <property type="term" value="F:histone deacetylase activity"/>
    <property type="evidence" value="ECO:0007669"/>
    <property type="project" value="TreeGrafter"/>
</dbReference>
<dbReference type="STRING" id="1921803.NIES593_13865"/>
<dbReference type="AlphaFoldDB" id="A0A1U7HEQ0"/>
<dbReference type="Gene3D" id="3.40.800.20">
    <property type="entry name" value="Histone deacetylase domain"/>
    <property type="match status" value="1"/>
</dbReference>
<comment type="caution">
    <text evidence="7">The sequence shown here is derived from an EMBL/GenBank/DDBJ whole genome shotgun (WGS) entry which is preliminary data.</text>
</comment>
<evidence type="ECO:0000256" key="5">
    <source>
        <dbReference type="ARBA" id="ARBA00022833"/>
    </source>
</evidence>
<comment type="cofactor">
    <cofactor evidence="1">
        <name>Zn(2+)</name>
        <dbReference type="ChEBI" id="CHEBI:29105"/>
    </cofactor>
</comment>
<evidence type="ECO:0000313" key="7">
    <source>
        <dbReference type="EMBL" id="OKH22018.1"/>
    </source>
</evidence>
<dbReference type="InterPro" id="IPR037138">
    <property type="entry name" value="His_deacetylse_dom_sf"/>
</dbReference>
<evidence type="ECO:0000313" key="8">
    <source>
        <dbReference type="Proteomes" id="UP000186868"/>
    </source>
</evidence>
<dbReference type="Proteomes" id="UP000186868">
    <property type="component" value="Unassembled WGS sequence"/>
</dbReference>
<keyword evidence="3" id="KW-0479">Metal-binding</keyword>
<dbReference type="GO" id="GO:0040029">
    <property type="term" value="P:epigenetic regulation of gene expression"/>
    <property type="evidence" value="ECO:0007669"/>
    <property type="project" value="TreeGrafter"/>
</dbReference>
<dbReference type="SUPFAM" id="SSF52768">
    <property type="entry name" value="Arginase/deacetylase"/>
    <property type="match status" value="1"/>
</dbReference>
<dbReference type="Pfam" id="PF00850">
    <property type="entry name" value="Hist_deacetyl"/>
    <property type="match status" value="1"/>
</dbReference>
<gene>
    <name evidence="7" type="ORF">NIES593_13865</name>
</gene>
<sequence>MFAVYSQDHQYHNPRFELVDGQFSPPFEHPRRAETVLAQIREISLGHILPPRDFGLSAILRVHDEGFVRFLQTAWNEWSLVRGEGDAFPFTWIGRAMRRDKVPETSDGKLGYYAFDAGTPITSGTWRAATTSVNVALTGQELVAKGERAVFALCRPPGHHAARDCYGGYCFLNNAAIAAQAFRDAGAERVAILDVDYHHGNGTQEIFYDRRDILFVSLHAHPRQEYPYFSGYEDERGAGTGEGYNQNYPLPWGTDWTSYREPLEDAIRAIRNYSPDAFVVSLGVDTFEKDPICKFQFHKEDYLRLGEAIARVNKPTLFVMEGGYAVDELGLNVVNVLVGFENAC</sequence>
<evidence type="ECO:0000256" key="2">
    <source>
        <dbReference type="ARBA" id="ARBA00005947"/>
    </source>
</evidence>
<dbReference type="GO" id="GO:0046872">
    <property type="term" value="F:metal ion binding"/>
    <property type="evidence" value="ECO:0007669"/>
    <property type="project" value="UniProtKB-KW"/>
</dbReference>
<accession>A0A1U7HEQ0</accession>
<dbReference type="PRINTS" id="PR01270">
    <property type="entry name" value="HDASUPER"/>
</dbReference>
<evidence type="ECO:0000256" key="3">
    <source>
        <dbReference type="ARBA" id="ARBA00022723"/>
    </source>
</evidence>
<keyword evidence="8" id="KW-1185">Reference proteome</keyword>
<dbReference type="PANTHER" id="PTHR10625">
    <property type="entry name" value="HISTONE DEACETYLASE HDAC1-RELATED"/>
    <property type="match status" value="1"/>
</dbReference>
<dbReference type="EMBL" id="MRCB01000016">
    <property type="protein sequence ID" value="OKH22018.1"/>
    <property type="molecule type" value="Genomic_DNA"/>
</dbReference>
<reference evidence="7 8" key="1">
    <citation type="submission" date="2016-11" db="EMBL/GenBank/DDBJ databases">
        <title>Draft Genome Sequences of Nine Cyanobacterial Strains from Diverse Habitats.</title>
        <authorList>
            <person name="Zhu T."/>
            <person name="Hou S."/>
            <person name="Lu X."/>
            <person name="Hess W.R."/>
        </authorList>
    </citation>
    <scope>NUCLEOTIDE SEQUENCE [LARGE SCALE GENOMIC DNA]</scope>
    <source>
        <strain evidence="7 8">NIES-593</strain>
    </source>
</reference>
<keyword evidence="4 7" id="KW-0378">Hydrolase</keyword>
<name>A0A1U7HEQ0_9CYAN</name>
<dbReference type="OrthoDB" id="9808367at2"/>
<protein>
    <submittedName>
        <fullName evidence="7">Acetylpolyamine amidohydrolase</fullName>
    </submittedName>
</protein>
<organism evidence="7 8">
    <name type="scientific">Hydrococcus rivularis NIES-593</name>
    <dbReference type="NCBI Taxonomy" id="1921803"/>
    <lineage>
        <taxon>Bacteria</taxon>
        <taxon>Bacillati</taxon>
        <taxon>Cyanobacteriota</taxon>
        <taxon>Cyanophyceae</taxon>
        <taxon>Pleurocapsales</taxon>
        <taxon>Hydrococcaceae</taxon>
        <taxon>Hydrococcus</taxon>
    </lineage>
</organism>
<proteinExistence type="inferred from homology"/>
<dbReference type="RefSeq" id="WP_073600153.1">
    <property type="nucleotide sequence ID" value="NZ_MRCB01000016.1"/>
</dbReference>
<dbReference type="InterPro" id="IPR023801">
    <property type="entry name" value="His_deacetylse_dom"/>
</dbReference>
<dbReference type="InterPro" id="IPR000286">
    <property type="entry name" value="HDACs"/>
</dbReference>
<dbReference type="GO" id="GO:0016787">
    <property type="term" value="F:hydrolase activity"/>
    <property type="evidence" value="ECO:0007669"/>
    <property type="project" value="UniProtKB-KW"/>
</dbReference>
<dbReference type="CDD" id="cd10001">
    <property type="entry name" value="HDAC_classII_APAH"/>
    <property type="match status" value="1"/>
</dbReference>
<dbReference type="PANTHER" id="PTHR10625:SF17">
    <property type="entry name" value="HISTONE DEACETYLASE 8"/>
    <property type="match status" value="1"/>
</dbReference>
<feature type="domain" description="Histone deacetylase" evidence="6">
    <location>
        <begin position="28"/>
        <end position="334"/>
    </location>
</feature>
<evidence type="ECO:0000256" key="4">
    <source>
        <dbReference type="ARBA" id="ARBA00022801"/>
    </source>
</evidence>
<evidence type="ECO:0000259" key="6">
    <source>
        <dbReference type="Pfam" id="PF00850"/>
    </source>
</evidence>
<evidence type="ECO:0000256" key="1">
    <source>
        <dbReference type="ARBA" id="ARBA00001947"/>
    </source>
</evidence>
<keyword evidence="5" id="KW-0862">Zinc</keyword>